<dbReference type="Proteomes" id="UP001632038">
    <property type="component" value="Unassembled WGS sequence"/>
</dbReference>
<comment type="subcellular location">
    <subcellularLocation>
        <location evidence="1 6">Secreted</location>
    </subcellularLocation>
</comment>
<accession>A0ABD3B9Y4</accession>
<dbReference type="PANTHER" id="PTHR31232:SF61">
    <property type="entry name" value="S-PROTEIN HOMOLOG"/>
    <property type="match status" value="1"/>
</dbReference>
<evidence type="ECO:0000256" key="1">
    <source>
        <dbReference type="ARBA" id="ARBA00004613"/>
    </source>
</evidence>
<keyword evidence="4 6" id="KW-0964">Secreted</keyword>
<comment type="caution">
    <text evidence="7">The sequence shown here is derived from an EMBL/GenBank/DDBJ whole genome shotgun (WGS) entry which is preliminary data.</text>
</comment>
<evidence type="ECO:0000256" key="4">
    <source>
        <dbReference type="ARBA" id="ARBA00022525"/>
    </source>
</evidence>
<organism evidence="7 8">
    <name type="scientific">Castilleja foliolosa</name>
    <dbReference type="NCBI Taxonomy" id="1961234"/>
    <lineage>
        <taxon>Eukaryota</taxon>
        <taxon>Viridiplantae</taxon>
        <taxon>Streptophyta</taxon>
        <taxon>Embryophyta</taxon>
        <taxon>Tracheophyta</taxon>
        <taxon>Spermatophyta</taxon>
        <taxon>Magnoliopsida</taxon>
        <taxon>eudicotyledons</taxon>
        <taxon>Gunneridae</taxon>
        <taxon>Pentapetalae</taxon>
        <taxon>asterids</taxon>
        <taxon>lamiids</taxon>
        <taxon>Lamiales</taxon>
        <taxon>Orobanchaceae</taxon>
        <taxon>Pedicularideae</taxon>
        <taxon>Castillejinae</taxon>
        <taxon>Castilleja</taxon>
    </lineage>
</organism>
<gene>
    <name evidence="7" type="ORF">CASFOL_041801</name>
</gene>
<protein>
    <recommendedName>
        <fullName evidence="6">S-protein homolog</fullName>
    </recommendedName>
</protein>
<keyword evidence="3 6" id="KW-0713">Self-incompatibility</keyword>
<proteinExistence type="inferred from homology"/>
<evidence type="ECO:0000256" key="6">
    <source>
        <dbReference type="RuleBase" id="RU367044"/>
    </source>
</evidence>
<reference evidence="8" key="1">
    <citation type="journal article" date="2024" name="IScience">
        <title>Strigolactones Initiate the Formation of Haustorium-like Structures in Castilleja.</title>
        <authorList>
            <person name="Buerger M."/>
            <person name="Peterson D."/>
            <person name="Chory J."/>
        </authorList>
    </citation>
    <scope>NUCLEOTIDE SEQUENCE [LARGE SCALE GENOMIC DNA]</scope>
</reference>
<keyword evidence="8" id="KW-1185">Reference proteome</keyword>
<keyword evidence="5 6" id="KW-0732">Signal</keyword>
<comment type="similarity">
    <text evidence="2 6">Belongs to the plant self-incompatibility (S1) protein family.</text>
</comment>
<evidence type="ECO:0000256" key="3">
    <source>
        <dbReference type="ARBA" id="ARBA00022471"/>
    </source>
</evidence>
<dbReference type="PANTHER" id="PTHR31232">
    <property type="match status" value="1"/>
</dbReference>
<evidence type="ECO:0000256" key="2">
    <source>
        <dbReference type="ARBA" id="ARBA00005581"/>
    </source>
</evidence>
<evidence type="ECO:0000313" key="8">
    <source>
        <dbReference type="Proteomes" id="UP001632038"/>
    </source>
</evidence>
<dbReference type="Pfam" id="PF05938">
    <property type="entry name" value="Self-incomp_S1"/>
    <property type="match status" value="1"/>
</dbReference>
<dbReference type="InterPro" id="IPR010264">
    <property type="entry name" value="Self-incomp_S1"/>
</dbReference>
<feature type="chain" id="PRO_5044532255" description="S-protein homolog" evidence="6">
    <location>
        <begin position="21"/>
        <end position="131"/>
    </location>
</feature>
<evidence type="ECO:0000313" key="7">
    <source>
        <dbReference type="EMBL" id="KAL3613727.1"/>
    </source>
</evidence>
<evidence type="ECO:0000256" key="5">
    <source>
        <dbReference type="ARBA" id="ARBA00022729"/>
    </source>
</evidence>
<sequence length="131" mass="15302">MKILLLLFLTIHTILPASQAICAFGKDVLVHVYNDNLPSNSTLKIHCASGDKELGIHILKPNEDFSWKFCVGFRTKFFCHLWWGSKQRAFDVFTAKPKFNHNNFWSARADGIYYSYAEYGPYTKRFNWENE</sequence>
<dbReference type="GO" id="GO:0060320">
    <property type="term" value="P:rejection of self pollen"/>
    <property type="evidence" value="ECO:0007669"/>
    <property type="project" value="UniProtKB-KW"/>
</dbReference>
<name>A0ABD3B9Y4_9LAMI</name>
<dbReference type="GO" id="GO:0005576">
    <property type="term" value="C:extracellular region"/>
    <property type="evidence" value="ECO:0007669"/>
    <property type="project" value="UniProtKB-SubCell"/>
</dbReference>
<dbReference type="AlphaFoldDB" id="A0ABD3B9Y4"/>
<feature type="signal peptide" evidence="6">
    <location>
        <begin position="1"/>
        <end position="20"/>
    </location>
</feature>
<dbReference type="EMBL" id="JAVIJP010000107">
    <property type="protein sequence ID" value="KAL3613727.1"/>
    <property type="molecule type" value="Genomic_DNA"/>
</dbReference>